<feature type="transmembrane region" description="Helical" evidence="1">
    <location>
        <begin position="246"/>
        <end position="265"/>
    </location>
</feature>
<feature type="transmembrane region" description="Helical" evidence="1">
    <location>
        <begin position="144"/>
        <end position="163"/>
    </location>
</feature>
<keyword evidence="1" id="KW-0812">Transmembrane</keyword>
<feature type="transmembrane region" description="Helical" evidence="1">
    <location>
        <begin position="350"/>
        <end position="369"/>
    </location>
</feature>
<dbReference type="EMBL" id="JAOWLB010000015">
    <property type="protein sequence ID" value="MCV2890217.1"/>
    <property type="molecule type" value="Genomic_DNA"/>
</dbReference>
<feature type="transmembrane region" description="Helical" evidence="1">
    <location>
        <begin position="12"/>
        <end position="30"/>
    </location>
</feature>
<dbReference type="RefSeq" id="WP_263829916.1">
    <property type="nucleotide sequence ID" value="NZ_JAOWLB010000015.1"/>
</dbReference>
<feature type="transmembrane region" description="Helical" evidence="1">
    <location>
        <begin position="101"/>
        <end position="123"/>
    </location>
</feature>
<dbReference type="Proteomes" id="UP001320899">
    <property type="component" value="Unassembled WGS sequence"/>
</dbReference>
<comment type="caution">
    <text evidence="2">The sequence shown here is derived from an EMBL/GenBank/DDBJ whole genome shotgun (WGS) entry which is preliminary data.</text>
</comment>
<feature type="transmembrane region" description="Helical" evidence="1">
    <location>
        <begin position="286"/>
        <end position="304"/>
    </location>
</feature>
<proteinExistence type="predicted"/>
<evidence type="ECO:0000313" key="2">
    <source>
        <dbReference type="EMBL" id="MCV2890217.1"/>
    </source>
</evidence>
<feature type="transmembrane region" description="Helical" evidence="1">
    <location>
        <begin position="215"/>
        <end position="234"/>
    </location>
</feature>
<evidence type="ECO:0000313" key="3">
    <source>
        <dbReference type="Proteomes" id="UP001320899"/>
    </source>
</evidence>
<feature type="transmembrane region" description="Helical" evidence="1">
    <location>
        <begin position="183"/>
        <end position="203"/>
    </location>
</feature>
<feature type="transmembrane region" description="Helical" evidence="1">
    <location>
        <begin position="67"/>
        <end position="89"/>
    </location>
</feature>
<protein>
    <submittedName>
        <fullName evidence="2">DUF4153 domain-containing protein</fullName>
    </submittedName>
</protein>
<keyword evidence="3" id="KW-1185">Reference proteome</keyword>
<feature type="transmembrane region" description="Helical" evidence="1">
    <location>
        <begin position="316"/>
        <end position="338"/>
    </location>
</feature>
<reference evidence="2 3" key="1">
    <citation type="submission" date="2022-10" db="EMBL/GenBank/DDBJ databases">
        <title>Ruegeria sp. nov., isolated from ocean surface sediments.</title>
        <authorList>
            <person name="He W."/>
            <person name="Xue H.-P."/>
            <person name="Zhang D.-F."/>
        </authorList>
    </citation>
    <scope>NUCLEOTIDE SEQUENCE [LARGE SCALE GENOMIC DNA]</scope>
    <source>
        <strain evidence="2 3">XHP0148</strain>
    </source>
</reference>
<gene>
    <name evidence="2" type="ORF">OE747_17905</name>
</gene>
<feature type="transmembrane region" description="Helical" evidence="1">
    <location>
        <begin position="42"/>
        <end position="60"/>
    </location>
</feature>
<sequence length="592" mass="63698">MPDNRLTPEIRARLGQALIGFVAALALWALAETWSVPSVPDMVRLGLLTFVLVQFGVSLAMSGTVGLLRSLVGALVLSLPATALSLSAGSRFDLATDALDHANLVSTLSTLIFVATPFLAVWLTDPRRWNDYGALFETAWEITTRFLLAWLFLAMVWLVLFLSDALLDLVKVGLVDIVMRTSWLAFGLSGAIVGFGLAVIYEVREKVAPFPLLRLLRLLVPVMLAIVSIFLIALPLRGLTGLFGDLSSAAILLATASVAIGLISTAVDRDDAHAVQTAGITRATRLLALLLPILVGLAAWALAIRVSSYGWTPDRLLAVLVTGLLAVYAIGYAGLALVGANWQARLRRCNVAFAILLVTLAAIWLTPVLDGNRISTASQVARYETNTADSDELPIWEMAHDWGKAGDRGLEQLAAIAQTRSDQRMLRLINRARRIDSRYQFSEPEFLLSSEAVVPELMATMPVAGAGAPLDASDLTDVPAHQLEAWHDGCKQVLPNGRPGCLFLRGAFSPIADADGQALVLFVDTDGVVRITHLLRSSNGDLRLRVAGDRAEDRTETFPVDVLIQAQDGQFSIVPSGQKALAVAGRVIAPRD</sequence>
<keyword evidence="1" id="KW-0472">Membrane</keyword>
<evidence type="ECO:0000256" key="1">
    <source>
        <dbReference type="SAM" id="Phobius"/>
    </source>
</evidence>
<organism evidence="2 3">
    <name type="scientific">Ruegeria aquimaris</name>
    <dbReference type="NCBI Taxonomy" id="2984333"/>
    <lineage>
        <taxon>Bacteria</taxon>
        <taxon>Pseudomonadati</taxon>
        <taxon>Pseudomonadota</taxon>
        <taxon>Alphaproteobacteria</taxon>
        <taxon>Rhodobacterales</taxon>
        <taxon>Roseobacteraceae</taxon>
        <taxon>Ruegeria</taxon>
    </lineage>
</organism>
<name>A0ABT3ANG2_9RHOB</name>
<keyword evidence="1" id="KW-1133">Transmembrane helix</keyword>
<accession>A0ABT3ANG2</accession>